<accession>K1UD41</accession>
<evidence type="ECO:0000256" key="1">
    <source>
        <dbReference type="SAM" id="Phobius"/>
    </source>
</evidence>
<keyword evidence="1" id="KW-0812">Transmembrane</keyword>
<keyword evidence="1" id="KW-0472">Membrane</keyword>
<dbReference type="Pfam" id="PF12685">
    <property type="entry name" value="SpoIIIAH"/>
    <property type="match status" value="1"/>
</dbReference>
<name>K1UD41_9ZZZZ</name>
<protein>
    <submittedName>
        <fullName evidence="2">Stage III sporulation protein AH</fullName>
    </submittedName>
</protein>
<dbReference type="AlphaFoldDB" id="K1UD41"/>
<evidence type="ECO:0000313" key="2">
    <source>
        <dbReference type="EMBL" id="EKC76140.1"/>
    </source>
</evidence>
<keyword evidence="1" id="KW-1133">Transmembrane helix</keyword>
<organism evidence="2">
    <name type="scientific">human gut metagenome</name>
    <dbReference type="NCBI Taxonomy" id="408170"/>
    <lineage>
        <taxon>unclassified sequences</taxon>
        <taxon>metagenomes</taxon>
        <taxon>organismal metagenomes</taxon>
    </lineage>
</organism>
<reference evidence="2" key="1">
    <citation type="journal article" date="2013" name="Environ. Microbiol.">
        <title>Microbiota from the distal guts of lean and obese adolescents exhibit partial functional redundancy besides clear differences in community structure.</title>
        <authorList>
            <person name="Ferrer M."/>
            <person name="Ruiz A."/>
            <person name="Lanza F."/>
            <person name="Haange S.B."/>
            <person name="Oberbach A."/>
            <person name="Till H."/>
            <person name="Bargiela R."/>
            <person name="Campoy C."/>
            <person name="Segura M.T."/>
            <person name="Richter M."/>
            <person name="von Bergen M."/>
            <person name="Seifert J."/>
            <person name="Suarez A."/>
        </authorList>
    </citation>
    <scope>NUCLEOTIDE SEQUENCE</scope>
</reference>
<feature type="transmembrane region" description="Helical" evidence="1">
    <location>
        <begin position="6"/>
        <end position="24"/>
    </location>
</feature>
<dbReference type="InterPro" id="IPR024232">
    <property type="entry name" value="SpoIIIAH"/>
</dbReference>
<sequence length="168" mass="19544">MNKQNLWFLTLFSLILVLGIYYVTMPNELLLGKNESTVKTTAQKSTKKTTVKENSTLEAMRVSLEEERNEQMTALQAQLTSDKITTEEKNNAYEQLKYLNQLQGKEESLEKKIKEKYNLNCFVKIDNSNITTVCISSKHDNALANNIMRLIQEQYENKMYISVKFEKK</sequence>
<dbReference type="Gene3D" id="1.10.287.4300">
    <property type="entry name" value="Stage III sporulation protein AH-like"/>
    <property type="match status" value="1"/>
</dbReference>
<gene>
    <name evidence="2" type="ORF">OBE_01010</name>
</gene>
<comment type="caution">
    <text evidence="2">The sequence shown here is derived from an EMBL/GenBank/DDBJ whole genome shotgun (WGS) entry which is preliminary data.</text>
</comment>
<dbReference type="EMBL" id="AJWZ01000670">
    <property type="protein sequence ID" value="EKC76140.1"/>
    <property type="molecule type" value="Genomic_DNA"/>
</dbReference>
<dbReference type="InterPro" id="IPR038503">
    <property type="entry name" value="SpoIIIAH_sf"/>
</dbReference>
<proteinExistence type="predicted"/>